<evidence type="ECO:0000259" key="5">
    <source>
        <dbReference type="PROSITE" id="PS50090"/>
    </source>
</evidence>
<dbReference type="PROSITE" id="PS51294">
    <property type="entry name" value="HTH_MYB"/>
    <property type="match status" value="2"/>
</dbReference>
<keyword evidence="2" id="KW-0677">Repeat</keyword>
<dbReference type="EMBL" id="JAVXUP010000047">
    <property type="protein sequence ID" value="KAK3040776.1"/>
    <property type="molecule type" value="Genomic_DNA"/>
</dbReference>
<dbReference type="SMART" id="SM00717">
    <property type="entry name" value="SANT"/>
    <property type="match status" value="2"/>
</dbReference>
<dbReference type="PANTHER" id="PTHR47999">
    <property type="entry name" value="TRANSCRIPTION FACTOR MYB8-RELATED-RELATED"/>
    <property type="match status" value="1"/>
</dbReference>
<dbReference type="PANTHER" id="PTHR47999:SF126">
    <property type="entry name" value="HOMEODOMAIN-LIKE PROTEIN-RELATED"/>
    <property type="match status" value="1"/>
</dbReference>
<comment type="subcellular location">
    <subcellularLocation>
        <location evidence="1">Nucleus</location>
    </subcellularLocation>
</comment>
<dbReference type="InterPro" id="IPR015495">
    <property type="entry name" value="Myb_TF_plants"/>
</dbReference>
<dbReference type="Gene3D" id="1.10.10.60">
    <property type="entry name" value="Homeodomain-like"/>
    <property type="match status" value="2"/>
</dbReference>
<keyword evidence="3" id="KW-0238">DNA-binding</keyword>
<dbReference type="PROSITE" id="PS50090">
    <property type="entry name" value="MYB_LIKE"/>
    <property type="match status" value="2"/>
</dbReference>
<reference evidence="7" key="1">
    <citation type="submission" date="2022-12" db="EMBL/GenBank/DDBJ databases">
        <title>Draft genome assemblies for two species of Escallonia (Escalloniales).</title>
        <authorList>
            <person name="Chanderbali A."/>
            <person name="Dervinis C."/>
            <person name="Anghel I."/>
            <person name="Soltis D."/>
            <person name="Soltis P."/>
            <person name="Zapata F."/>
        </authorList>
    </citation>
    <scope>NUCLEOTIDE SEQUENCE</scope>
    <source>
        <strain evidence="7">UCBG64.0493</strain>
        <tissue evidence="7">Leaf</tissue>
    </source>
</reference>
<gene>
    <name evidence="7" type="ORF">RJ639_029120</name>
</gene>
<keyword evidence="8" id="KW-1185">Reference proteome</keyword>
<dbReference type="FunFam" id="1.10.10.60:FF:000001">
    <property type="entry name" value="MYB-related transcription factor"/>
    <property type="match status" value="1"/>
</dbReference>
<dbReference type="InterPro" id="IPR017930">
    <property type="entry name" value="Myb_dom"/>
</dbReference>
<dbReference type="GO" id="GO:0005634">
    <property type="term" value="C:nucleus"/>
    <property type="evidence" value="ECO:0007669"/>
    <property type="project" value="UniProtKB-SubCell"/>
</dbReference>
<evidence type="ECO:0000256" key="2">
    <source>
        <dbReference type="ARBA" id="ARBA00022737"/>
    </source>
</evidence>
<evidence type="ECO:0000256" key="3">
    <source>
        <dbReference type="ARBA" id="ARBA00023125"/>
    </source>
</evidence>
<dbReference type="CDD" id="cd00167">
    <property type="entry name" value="SANT"/>
    <property type="match status" value="2"/>
</dbReference>
<dbReference type="InterPro" id="IPR009057">
    <property type="entry name" value="Homeodomain-like_sf"/>
</dbReference>
<name>A0AA88X6C7_9ASTE</name>
<evidence type="ECO:0000313" key="8">
    <source>
        <dbReference type="Proteomes" id="UP001188597"/>
    </source>
</evidence>
<feature type="domain" description="HTH myb-type" evidence="6">
    <location>
        <begin position="9"/>
        <end position="61"/>
    </location>
</feature>
<dbReference type="SUPFAM" id="SSF46689">
    <property type="entry name" value="Homeodomain-like"/>
    <property type="match status" value="1"/>
</dbReference>
<accession>A0AA88X6C7</accession>
<dbReference type="GO" id="GO:0003677">
    <property type="term" value="F:DNA binding"/>
    <property type="evidence" value="ECO:0007669"/>
    <property type="project" value="UniProtKB-KW"/>
</dbReference>
<organism evidence="7 8">
    <name type="scientific">Escallonia herrerae</name>
    <dbReference type="NCBI Taxonomy" id="1293975"/>
    <lineage>
        <taxon>Eukaryota</taxon>
        <taxon>Viridiplantae</taxon>
        <taxon>Streptophyta</taxon>
        <taxon>Embryophyta</taxon>
        <taxon>Tracheophyta</taxon>
        <taxon>Spermatophyta</taxon>
        <taxon>Magnoliopsida</taxon>
        <taxon>eudicotyledons</taxon>
        <taxon>Gunneridae</taxon>
        <taxon>Pentapetalae</taxon>
        <taxon>asterids</taxon>
        <taxon>campanulids</taxon>
        <taxon>Escalloniales</taxon>
        <taxon>Escalloniaceae</taxon>
        <taxon>Escallonia</taxon>
    </lineage>
</organism>
<proteinExistence type="predicted"/>
<feature type="domain" description="HTH myb-type" evidence="6">
    <location>
        <begin position="62"/>
        <end position="116"/>
    </location>
</feature>
<comment type="caution">
    <text evidence="7">The sequence shown here is derived from an EMBL/GenBank/DDBJ whole genome shotgun (WGS) entry which is preliminary data.</text>
</comment>
<keyword evidence="4" id="KW-0539">Nucleus</keyword>
<evidence type="ECO:0000256" key="1">
    <source>
        <dbReference type="ARBA" id="ARBA00004123"/>
    </source>
</evidence>
<evidence type="ECO:0000256" key="4">
    <source>
        <dbReference type="ARBA" id="ARBA00023242"/>
    </source>
</evidence>
<evidence type="ECO:0000313" key="7">
    <source>
        <dbReference type="EMBL" id="KAK3040776.1"/>
    </source>
</evidence>
<sequence length="226" mass="26186">MGRQPCFEKSGLNRGPWTIEEDHKLMTFILSNGIQCWRTVPKLAGLHRCGKSCRLRWINSLRPDLKRGALTEAEEEMIIQLHSRLGNRWSKIAAHFPGRTDNEIKNHWNTRIKKKLQVLGSNHTSHTPLQQYEDCKVKKGGGTMKPESATEQGEIELELQGTQIDERFNYGFHEGRNMGPLEIQKADHTTTSFSEEMDKRPPEDFLQQWIDSPLPWEFFSNLKEDT</sequence>
<feature type="domain" description="Myb-like" evidence="5">
    <location>
        <begin position="62"/>
        <end position="112"/>
    </location>
</feature>
<feature type="domain" description="Myb-like" evidence="5">
    <location>
        <begin position="9"/>
        <end position="61"/>
    </location>
</feature>
<dbReference type="AlphaFoldDB" id="A0AA88X6C7"/>
<evidence type="ECO:0000259" key="6">
    <source>
        <dbReference type="PROSITE" id="PS51294"/>
    </source>
</evidence>
<dbReference type="InterPro" id="IPR001005">
    <property type="entry name" value="SANT/Myb"/>
</dbReference>
<protein>
    <submittedName>
        <fullName evidence="7">Uncharacterized protein</fullName>
    </submittedName>
</protein>
<dbReference type="Proteomes" id="UP001188597">
    <property type="component" value="Unassembled WGS sequence"/>
</dbReference>
<dbReference type="Pfam" id="PF00249">
    <property type="entry name" value="Myb_DNA-binding"/>
    <property type="match status" value="2"/>
</dbReference>